<evidence type="ECO:0000313" key="11">
    <source>
        <dbReference type="EMBL" id="KIM92966.1"/>
    </source>
</evidence>
<dbReference type="GO" id="GO:0008519">
    <property type="term" value="F:ammonium channel activity"/>
    <property type="evidence" value="ECO:0007669"/>
    <property type="project" value="InterPro"/>
</dbReference>
<dbReference type="SUPFAM" id="SSF111352">
    <property type="entry name" value="Ammonium transporter"/>
    <property type="match status" value="1"/>
</dbReference>
<keyword evidence="4 8" id="KW-0812">Transmembrane</keyword>
<feature type="domain" description="Ammonium transporter AmtB-like" evidence="10">
    <location>
        <begin position="54"/>
        <end position="465"/>
    </location>
</feature>
<keyword evidence="5 8" id="KW-1133">Transmembrane helix</keyword>
<comment type="subcellular location">
    <subcellularLocation>
        <location evidence="8">Cell membrane</location>
        <topology evidence="8">Multi-pass membrane protein</topology>
    </subcellularLocation>
    <subcellularLocation>
        <location evidence="1">Membrane</location>
        <topology evidence="1">Multi-pass membrane protein</topology>
    </subcellularLocation>
</comment>
<keyword evidence="6 8" id="KW-0472">Membrane</keyword>
<evidence type="ECO:0000256" key="5">
    <source>
        <dbReference type="ARBA" id="ARBA00022989"/>
    </source>
</evidence>
<evidence type="ECO:0000313" key="12">
    <source>
        <dbReference type="Proteomes" id="UP000054321"/>
    </source>
</evidence>
<reference evidence="11 12" key="1">
    <citation type="submission" date="2014-04" db="EMBL/GenBank/DDBJ databases">
        <authorList>
            <consortium name="DOE Joint Genome Institute"/>
            <person name="Kuo A."/>
            <person name="Martino E."/>
            <person name="Perotto S."/>
            <person name="Kohler A."/>
            <person name="Nagy L.G."/>
            <person name="Floudas D."/>
            <person name="Copeland A."/>
            <person name="Barry K.W."/>
            <person name="Cichocki N."/>
            <person name="Veneault-Fourrey C."/>
            <person name="LaButti K."/>
            <person name="Lindquist E.A."/>
            <person name="Lipzen A."/>
            <person name="Lundell T."/>
            <person name="Morin E."/>
            <person name="Murat C."/>
            <person name="Sun H."/>
            <person name="Tunlid A."/>
            <person name="Henrissat B."/>
            <person name="Grigoriev I.V."/>
            <person name="Hibbett D.S."/>
            <person name="Martin F."/>
            <person name="Nordberg H.P."/>
            <person name="Cantor M.N."/>
            <person name="Hua S.X."/>
        </authorList>
    </citation>
    <scope>NUCLEOTIDE SEQUENCE [LARGE SCALE GENOMIC DNA]</scope>
    <source>
        <strain evidence="11 12">Zn</strain>
    </source>
</reference>
<dbReference type="InterPro" id="IPR018047">
    <property type="entry name" value="Ammonium_transpt_CS"/>
</dbReference>
<comment type="similarity">
    <text evidence="2 8">Belongs to the ammonia transporter channel (TC 1.A.11.2) family.</text>
</comment>
<dbReference type="FunFam" id="1.10.3430.10:FF:000003">
    <property type="entry name" value="Ammonium transporter"/>
    <property type="match status" value="1"/>
</dbReference>
<gene>
    <name evidence="11" type="ORF">OIDMADRAFT_138640</name>
</gene>
<feature type="transmembrane region" description="Helical" evidence="8">
    <location>
        <begin position="365"/>
        <end position="385"/>
    </location>
</feature>
<keyword evidence="12" id="KW-1185">Reference proteome</keyword>
<dbReference type="InterPro" id="IPR001905">
    <property type="entry name" value="Ammonium_transpt"/>
</dbReference>
<evidence type="ECO:0000256" key="6">
    <source>
        <dbReference type="ARBA" id="ARBA00023136"/>
    </source>
</evidence>
<keyword evidence="3 8" id="KW-0813">Transport</keyword>
<dbReference type="InParanoid" id="A0A0C3GR54"/>
<dbReference type="FunCoup" id="A0A0C3GR54">
    <property type="interactions" value="366"/>
</dbReference>
<name>A0A0C3GR54_OIDMZ</name>
<feature type="transmembrane region" description="Helical" evidence="8">
    <location>
        <begin position="273"/>
        <end position="294"/>
    </location>
</feature>
<feature type="transmembrane region" description="Helical" evidence="8">
    <location>
        <begin position="53"/>
        <end position="76"/>
    </location>
</feature>
<evidence type="ECO:0000256" key="3">
    <source>
        <dbReference type="ARBA" id="ARBA00022448"/>
    </source>
</evidence>
<feature type="transmembrane region" description="Helical" evidence="8">
    <location>
        <begin position="83"/>
        <end position="102"/>
    </location>
</feature>
<dbReference type="PANTHER" id="PTHR43029">
    <property type="entry name" value="AMMONIUM TRANSPORTER MEP2"/>
    <property type="match status" value="1"/>
</dbReference>
<evidence type="ECO:0000256" key="2">
    <source>
        <dbReference type="ARBA" id="ARBA00005887"/>
    </source>
</evidence>
<dbReference type="Proteomes" id="UP000054321">
    <property type="component" value="Unassembled WGS sequence"/>
</dbReference>
<evidence type="ECO:0000256" key="9">
    <source>
        <dbReference type="SAM" id="MobiDB-lite"/>
    </source>
</evidence>
<reference evidence="12" key="2">
    <citation type="submission" date="2015-01" db="EMBL/GenBank/DDBJ databases">
        <title>Evolutionary Origins and Diversification of the Mycorrhizal Mutualists.</title>
        <authorList>
            <consortium name="DOE Joint Genome Institute"/>
            <consortium name="Mycorrhizal Genomics Consortium"/>
            <person name="Kohler A."/>
            <person name="Kuo A."/>
            <person name="Nagy L.G."/>
            <person name="Floudas D."/>
            <person name="Copeland A."/>
            <person name="Barry K.W."/>
            <person name="Cichocki N."/>
            <person name="Veneault-Fourrey C."/>
            <person name="LaButti K."/>
            <person name="Lindquist E.A."/>
            <person name="Lipzen A."/>
            <person name="Lundell T."/>
            <person name="Morin E."/>
            <person name="Murat C."/>
            <person name="Riley R."/>
            <person name="Ohm R."/>
            <person name="Sun H."/>
            <person name="Tunlid A."/>
            <person name="Henrissat B."/>
            <person name="Grigoriev I.V."/>
            <person name="Hibbett D.S."/>
            <person name="Martin F."/>
        </authorList>
    </citation>
    <scope>NUCLEOTIDE SEQUENCE [LARGE SCALE GENOMIC DNA]</scope>
    <source>
        <strain evidence="12">Zn</strain>
    </source>
</reference>
<proteinExistence type="inferred from homology"/>
<protein>
    <recommendedName>
        <fullName evidence="8">Ammonium transporter</fullName>
    </recommendedName>
</protein>
<evidence type="ECO:0000256" key="4">
    <source>
        <dbReference type="ARBA" id="ARBA00022692"/>
    </source>
</evidence>
<evidence type="ECO:0000256" key="1">
    <source>
        <dbReference type="ARBA" id="ARBA00004141"/>
    </source>
</evidence>
<dbReference type="Gene3D" id="1.10.3430.10">
    <property type="entry name" value="Ammonium transporter AmtB like domains"/>
    <property type="match status" value="1"/>
</dbReference>
<dbReference type="PANTHER" id="PTHR43029:SF4">
    <property type="entry name" value="AMMONIUM TRANSPORTER MEP1-RELATED"/>
    <property type="match status" value="1"/>
</dbReference>
<dbReference type="EMBL" id="KN832902">
    <property type="protein sequence ID" value="KIM92966.1"/>
    <property type="molecule type" value="Genomic_DNA"/>
</dbReference>
<dbReference type="InterPro" id="IPR029020">
    <property type="entry name" value="Ammonium/urea_transptr"/>
</dbReference>
<dbReference type="NCBIfam" id="TIGR00836">
    <property type="entry name" value="amt"/>
    <property type="match status" value="1"/>
</dbReference>
<feature type="transmembrane region" description="Helical" evidence="8">
    <location>
        <begin position="244"/>
        <end position="261"/>
    </location>
</feature>
<feature type="transmembrane region" description="Helical" evidence="8">
    <location>
        <begin position="199"/>
        <end position="224"/>
    </location>
</feature>
<evidence type="ECO:0000256" key="8">
    <source>
        <dbReference type="RuleBase" id="RU362002"/>
    </source>
</evidence>
<accession>A0A0C3GR54</accession>
<feature type="compositionally biased region" description="Polar residues" evidence="9">
    <location>
        <begin position="514"/>
        <end position="526"/>
    </location>
</feature>
<evidence type="ECO:0000259" key="10">
    <source>
        <dbReference type="Pfam" id="PF00909"/>
    </source>
</evidence>
<dbReference type="OrthoDB" id="534912at2759"/>
<dbReference type="InterPro" id="IPR024041">
    <property type="entry name" value="NH4_transpt_AmtB-like_dom"/>
</dbReference>
<sequence length="555" mass="60818">MSFFTGKESFLPDYASYNWTGAPSNYDLSTNAALGGDAHTENLNKWYQSGDQAYLIVASALVWIMVPGLGFLYAGLVRRKSALHMILACMGCLSVTSVQWYLLGYSLAFSPTTTNGFIGDLSNFGLINTLAAPSVGSPLIPSLLYAFFQMQFCAVTAAIIIGAVAERGRLVPAMVFTFIWATIVYCPMVYWAWNPNGWAYKYGVMDFAGGGPIEICSGMSALAYSWILGPRREALMTDFRRHSVAFIILGTALLWFGWLGFNGGTSFGANLRATMACWNTHLAATFAAISWILLDWRLERKWSMVGWCSGTICGLIMSTSSAGLITAWGSVVMGIVTGIVCNYAGKVKTLLNIDDSMDVFAQHGVGGIIGLLANAFFASDVIISLDGVSVGLQNPTTGTPQGGWINHNYRQLYIQLAYIVVCCVYSFAVTGVIAFLINLIPGLQLRASEEAERNGMDDSELGEFTFDSVEMRREAVTPPKPKMKEPETPSLYLSADLGKRNSFRRIDIRLPPQVKSNQPPTKTLQALNDERSDGQRSITSFRRSLEMYYPFVTKS</sequence>
<feature type="transmembrane region" description="Helical" evidence="8">
    <location>
        <begin position="171"/>
        <end position="193"/>
    </location>
</feature>
<organism evidence="11 12">
    <name type="scientific">Oidiodendron maius (strain Zn)</name>
    <dbReference type="NCBI Taxonomy" id="913774"/>
    <lineage>
        <taxon>Eukaryota</taxon>
        <taxon>Fungi</taxon>
        <taxon>Dikarya</taxon>
        <taxon>Ascomycota</taxon>
        <taxon>Pezizomycotina</taxon>
        <taxon>Leotiomycetes</taxon>
        <taxon>Leotiomycetes incertae sedis</taxon>
        <taxon>Myxotrichaceae</taxon>
        <taxon>Oidiodendron</taxon>
    </lineage>
</organism>
<dbReference type="AlphaFoldDB" id="A0A0C3GR54"/>
<dbReference type="STRING" id="913774.A0A0C3GR54"/>
<feature type="transmembrane region" description="Helical" evidence="8">
    <location>
        <begin position="143"/>
        <end position="164"/>
    </location>
</feature>
<feature type="region of interest" description="Disordered" evidence="9">
    <location>
        <begin position="512"/>
        <end position="537"/>
    </location>
</feature>
<feature type="transmembrane region" description="Helical" evidence="8">
    <location>
        <begin position="416"/>
        <end position="440"/>
    </location>
</feature>
<dbReference type="GO" id="GO:0005886">
    <property type="term" value="C:plasma membrane"/>
    <property type="evidence" value="ECO:0007669"/>
    <property type="project" value="UniProtKB-SubCell"/>
</dbReference>
<dbReference type="PROSITE" id="PS01219">
    <property type="entry name" value="AMMONIUM_TRANSP"/>
    <property type="match status" value="1"/>
</dbReference>
<dbReference type="Pfam" id="PF00909">
    <property type="entry name" value="Ammonium_transp"/>
    <property type="match status" value="1"/>
</dbReference>
<dbReference type="HOGENOM" id="CLU_000445_33_0_1"/>
<feature type="transmembrane region" description="Helical" evidence="8">
    <location>
        <begin position="301"/>
        <end position="319"/>
    </location>
</feature>
<evidence type="ECO:0000256" key="7">
    <source>
        <dbReference type="ARBA" id="ARBA00023177"/>
    </source>
</evidence>
<keyword evidence="7 8" id="KW-0924">Ammonia transport</keyword>